<comment type="similarity">
    <text evidence="3">Belongs to the ficolin lectin family. Veficolin subfamily.</text>
</comment>
<dbReference type="GO" id="GO:0072377">
    <property type="term" value="P:blood coagulation, common pathway"/>
    <property type="evidence" value="ECO:0007669"/>
    <property type="project" value="TreeGrafter"/>
</dbReference>
<dbReference type="Pfam" id="PF00147">
    <property type="entry name" value="Fibrinogen_C"/>
    <property type="match status" value="1"/>
</dbReference>
<evidence type="ECO:0000256" key="8">
    <source>
        <dbReference type="ARBA" id="ARBA00023240"/>
    </source>
</evidence>
<comment type="subcellular location">
    <subcellularLocation>
        <location evidence="2">Secreted</location>
    </subcellularLocation>
</comment>
<keyword evidence="8" id="KW-1199">Hemostasis impairing toxin</keyword>
<evidence type="ECO:0000256" key="6">
    <source>
        <dbReference type="ARBA" id="ARBA00023180"/>
    </source>
</evidence>
<dbReference type="PANTHER" id="PTHR47221">
    <property type="entry name" value="FIBRINOGEN ALPHA CHAIN"/>
    <property type="match status" value="1"/>
</dbReference>
<dbReference type="InterPro" id="IPR014716">
    <property type="entry name" value="Fibrinogen_a/b/g_C_1"/>
</dbReference>
<comment type="function">
    <text evidence="1">Initiates complement activation and/or interferes in platelet aggregation and/or blood coagulation.</text>
</comment>
<proteinExistence type="inferred from homology"/>
<evidence type="ECO:0000259" key="11">
    <source>
        <dbReference type="PROSITE" id="PS51406"/>
    </source>
</evidence>
<keyword evidence="4" id="KW-0964">Secreted</keyword>
<dbReference type="GO" id="GO:0034116">
    <property type="term" value="P:positive regulation of heterotypic cell-cell adhesion"/>
    <property type="evidence" value="ECO:0007669"/>
    <property type="project" value="TreeGrafter"/>
</dbReference>
<accession>A0A2D4HB25</accession>
<keyword evidence="8" id="KW-0800">Toxin</keyword>
<dbReference type="GO" id="GO:0070527">
    <property type="term" value="P:platelet aggregation"/>
    <property type="evidence" value="ECO:0007669"/>
    <property type="project" value="TreeGrafter"/>
</dbReference>
<evidence type="ECO:0000256" key="7">
    <source>
        <dbReference type="ARBA" id="ARBA00023220"/>
    </source>
</evidence>
<dbReference type="CDD" id="cd00087">
    <property type="entry name" value="FReD"/>
    <property type="match status" value="1"/>
</dbReference>
<dbReference type="PROSITE" id="PS00514">
    <property type="entry name" value="FIBRINOGEN_C_1"/>
    <property type="match status" value="1"/>
</dbReference>
<evidence type="ECO:0000256" key="2">
    <source>
        <dbReference type="ARBA" id="ARBA00004613"/>
    </source>
</evidence>
<evidence type="ECO:0000256" key="3">
    <source>
        <dbReference type="ARBA" id="ARBA00006932"/>
    </source>
</evidence>
<keyword evidence="7" id="KW-1216">Complement system impairing toxin</keyword>
<dbReference type="AlphaFoldDB" id="A0A2D4HB25"/>
<dbReference type="FunFam" id="3.90.215.10:FF:000001">
    <property type="entry name" value="Tenascin isoform 1"/>
    <property type="match status" value="1"/>
</dbReference>
<evidence type="ECO:0000256" key="4">
    <source>
        <dbReference type="ARBA" id="ARBA00022525"/>
    </source>
</evidence>
<dbReference type="PROSITE" id="PS51406">
    <property type="entry name" value="FIBRINOGEN_C_2"/>
    <property type="match status" value="1"/>
</dbReference>
<dbReference type="InterPro" id="IPR002181">
    <property type="entry name" value="Fibrinogen_a/b/g_C_dom"/>
</dbReference>
<dbReference type="EMBL" id="IACK01020683">
    <property type="protein sequence ID" value="LAA69179.1"/>
    <property type="molecule type" value="Transcribed_RNA"/>
</dbReference>
<dbReference type="InterPro" id="IPR020837">
    <property type="entry name" value="Fibrinogen_CS"/>
</dbReference>
<dbReference type="GO" id="GO:0042730">
    <property type="term" value="P:fibrinolysis"/>
    <property type="evidence" value="ECO:0007669"/>
    <property type="project" value="TreeGrafter"/>
</dbReference>
<dbReference type="SUPFAM" id="SSF56496">
    <property type="entry name" value="Fibrinogen C-terminal domain-like"/>
    <property type="match status" value="1"/>
</dbReference>
<dbReference type="InterPro" id="IPR036056">
    <property type="entry name" value="Fibrinogen-like_C"/>
</dbReference>
<dbReference type="PANTHER" id="PTHR47221:SF5">
    <property type="entry name" value="FIBRINOGEN C-TERMINAL DOMAIN-CONTAINING PROTEIN"/>
    <property type="match status" value="1"/>
</dbReference>
<dbReference type="GO" id="GO:0030674">
    <property type="term" value="F:protein-macromolecule adaptor activity"/>
    <property type="evidence" value="ECO:0007669"/>
    <property type="project" value="TreeGrafter"/>
</dbReference>
<feature type="signal peptide" evidence="10">
    <location>
        <begin position="1"/>
        <end position="33"/>
    </location>
</feature>
<dbReference type="Gene3D" id="4.10.530.10">
    <property type="entry name" value="Gamma-fibrinogen Carboxyl Terminal Fragment, domain 2"/>
    <property type="match status" value="1"/>
</dbReference>
<evidence type="ECO:0000313" key="12">
    <source>
        <dbReference type="EMBL" id="LAA69179.1"/>
    </source>
</evidence>
<protein>
    <recommendedName>
        <fullName evidence="11">Fibrinogen C-terminal domain-containing protein</fullName>
    </recommendedName>
</protein>
<dbReference type="GO" id="GO:0005577">
    <property type="term" value="C:fibrinogen complex"/>
    <property type="evidence" value="ECO:0007669"/>
    <property type="project" value="TreeGrafter"/>
</dbReference>
<evidence type="ECO:0000256" key="9">
    <source>
        <dbReference type="ARBA" id="ARBA00023278"/>
    </source>
</evidence>
<evidence type="ECO:0000256" key="10">
    <source>
        <dbReference type="SAM" id="SignalP"/>
    </source>
</evidence>
<sequence>MHQTMTNRLCQMNIPMIQLLLLLFLFFGPFCSPAPRLSKKEECLLENSKLQKKLKMLQDLFQLYEFQLKDLLGNNYHRRKSKVFSARKTVPLDMFLPTTSGSLLVYDQDCAMLFNRGRRESGYYRIKPQQDREPFLVYCDMSDGGGWTVIQRRCNGKENFYREWLDYKEGFGQLQGKDDEYWLGNDKIYDLLFNGGISLKIDLMDWQGERRYAIYDDFQIRNETNNYRLWFGIYSGTAGNALSGGSSFESQWSASLNGMPFSAPDRDHDRFLTGNCAEENKCGWWFNRCHAANLNGRYYKKGTYSGPFDNGVVWSTWRGLWYSLKYTAMKIRFQSFLDGESGNGEIN</sequence>
<name>A0A2D4HB25_MICLE</name>
<dbReference type="InterPro" id="IPR037579">
    <property type="entry name" value="FIB_ANG-like"/>
</dbReference>
<keyword evidence="5" id="KW-1015">Disulfide bond</keyword>
<reference evidence="12" key="1">
    <citation type="submission" date="2017-07" db="EMBL/GenBank/DDBJ databases">
        <authorList>
            <person name="Mikheyev A."/>
            <person name="Grau M."/>
        </authorList>
    </citation>
    <scope>NUCLEOTIDE SEQUENCE</scope>
    <source>
        <tissue evidence="12">Venom_gland</tissue>
    </source>
</reference>
<dbReference type="GO" id="GO:0005201">
    <property type="term" value="F:extracellular matrix structural constituent"/>
    <property type="evidence" value="ECO:0007669"/>
    <property type="project" value="TreeGrafter"/>
</dbReference>
<evidence type="ECO:0000256" key="1">
    <source>
        <dbReference type="ARBA" id="ARBA00003654"/>
    </source>
</evidence>
<reference evidence="12" key="2">
    <citation type="submission" date="2017-11" db="EMBL/GenBank/DDBJ databases">
        <title>Coralsnake Venomics: Analyses of Venom Gland Transcriptomes and Proteomes of Six Brazilian Taxa.</title>
        <authorList>
            <person name="Aird S.D."/>
            <person name="Jorge da Silva N."/>
            <person name="Qiu L."/>
            <person name="Villar-Briones A."/>
            <person name="Aparecida-Saddi V."/>
            <person name="Campos-Telles M.P."/>
            <person name="Grau M."/>
            <person name="Mikheyev A.S."/>
        </authorList>
    </citation>
    <scope>NUCLEOTIDE SEQUENCE</scope>
    <source>
        <tissue evidence="12">Venom_gland</tissue>
    </source>
</reference>
<keyword evidence="10" id="KW-0732">Signal</keyword>
<evidence type="ECO:0000256" key="5">
    <source>
        <dbReference type="ARBA" id="ARBA00023157"/>
    </source>
</evidence>
<dbReference type="SMART" id="SM00186">
    <property type="entry name" value="FBG"/>
    <property type="match status" value="1"/>
</dbReference>
<feature type="chain" id="PRO_5013938255" description="Fibrinogen C-terminal domain-containing protein" evidence="10">
    <location>
        <begin position="34"/>
        <end position="347"/>
    </location>
</feature>
<feature type="domain" description="Fibrinogen C-terminal" evidence="11">
    <location>
        <begin position="101"/>
        <end position="335"/>
    </location>
</feature>
<dbReference type="Gene3D" id="3.90.215.10">
    <property type="entry name" value="Gamma Fibrinogen, chain A, domain 1"/>
    <property type="match status" value="1"/>
</dbReference>
<organism evidence="12">
    <name type="scientific">Micrurus lemniscatus lemniscatus</name>
    <dbReference type="NCBI Taxonomy" id="129467"/>
    <lineage>
        <taxon>Eukaryota</taxon>
        <taxon>Metazoa</taxon>
        <taxon>Chordata</taxon>
        <taxon>Craniata</taxon>
        <taxon>Vertebrata</taxon>
        <taxon>Euteleostomi</taxon>
        <taxon>Lepidosauria</taxon>
        <taxon>Squamata</taxon>
        <taxon>Bifurcata</taxon>
        <taxon>Unidentata</taxon>
        <taxon>Episquamata</taxon>
        <taxon>Toxicofera</taxon>
        <taxon>Serpentes</taxon>
        <taxon>Colubroidea</taxon>
        <taxon>Elapidae</taxon>
        <taxon>Elapinae</taxon>
        <taxon>Micrurus</taxon>
    </lineage>
</organism>
<keyword evidence="6" id="KW-0325">Glycoprotein</keyword>
<keyword evidence="9" id="KW-0379">Hydroxylation</keyword>
<dbReference type="NCBIfam" id="NF040941">
    <property type="entry name" value="GGGWT_bact"/>
    <property type="match status" value="1"/>
</dbReference>